<dbReference type="InterPro" id="IPR016193">
    <property type="entry name" value="Cytidine_deaminase-like"/>
</dbReference>
<evidence type="ECO:0000256" key="6">
    <source>
        <dbReference type="ARBA" id="ARBA00019930"/>
    </source>
</evidence>
<organism evidence="12 13">
    <name type="scientific">Longispora fulva</name>
    <dbReference type="NCBI Taxonomy" id="619741"/>
    <lineage>
        <taxon>Bacteria</taxon>
        <taxon>Bacillati</taxon>
        <taxon>Actinomycetota</taxon>
        <taxon>Actinomycetes</taxon>
        <taxon>Micromonosporales</taxon>
        <taxon>Micromonosporaceae</taxon>
        <taxon>Longispora</taxon>
    </lineage>
</organism>
<evidence type="ECO:0000313" key="13">
    <source>
        <dbReference type="Proteomes" id="UP000622552"/>
    </source>
</evidence>
<evidence type="ECO:0000256" key="2">
    <source>
        <dbReference type="ARBA" id="ARBA00004882"/>
    </source>
</evidence>
<evidence type="ECO:0000256" key="10">
    <source>
        <dbReference type="ARBA" id="ARBA00049886"/>
    </source>
</evidence>
<comment type="similarity">
    <text evidence="3">In the N-terminal section; belongs to the cytidine and deoxycytidylate deaminase family.</text>
</comment>
<dbReference type="GO" id="GO:0008703">
    <property type="term" value="F:5-amino-6-(5-phosphoribosylamino)uracil reductase activity"/>
    <property type="evidence" value="ECO:0007669"/>
    <property type="project" value="UniProtKB-EC"/>
</dbReference>
<dbReference type="Proteomes" id="UP000622552">
    <property type="component" value="Unassembled WGS sequence"/>
</dbReference>
<dbReference type="Gene3D" id="3.40.140.10">
    <property type="entry name" value="Cytidine Deaminase, domain 2"/>
    <property type="match status" value="1"/>
</dbReference>
<comment type="catalytic activity">
    <reaction evidence="9">
        <text>5-amino-6-(5-phospho-D-ribitylamino)uracil + NADP(+) = 5-amino-6-(5-phospho-D-ribosylamino)uracil + NADPH + H(+)</text>
        <dbReference type="Rhea" id="RHEA:17845"/>
        <dbReference type="ChEBI" id="CHEBI:15378"/>
        <dbReference type="ChEBI" id="CHEBI:57783"/>
        <dbReference type="ChEBI" id="CHEBI:58349"/>
        <dbReference type="ChEBI" id="CHEBI:58421"/>
        <dbReference type="ChEBI" id="CHEBI:58453"/>
        <dbReference type="EC" id="1.1.1.193"/>
    </reaction>
</comment>
<gene>
    <name evidence="12" type="ORF">IW245_006096</name>
</gene>
<dbReference type="GO" id="GO:0009231">
    <property type="term" value="P:riboflavin biosynthetic process"/>
    <property type="evidence" value="ECO:0007669"/>
    <property type="project" value="UniProtKB-UniPathway"/>
</dbReference>
<name>A0A8J7KSQ8_9ACTN</name>
<comment type="similarity">
    <text evidence="4">In the C-terminal section; belongs to the HTP reductase family.</text>
</comment>
<evidence type="ECO:0000256" key="9">
    <source>
        <dbReference type="ARBA" id="ARBA00049861"/>
    </source>
</evidence>
<evidence type="ECO:0000256" key="4">
    <source>
        <dbReference type="ARBA" id="ARBA00007417"/>
    </source>
</evidence>
<protein>
    <recommendedName>
        <fullName evidence="6">Riboflavin biosynthesis protein RibD</fullName>
        <ecNumber evidence="5">3.5.4.26</ecNumber>
    </recommendedName>
</protein>
<keyword evidence="7" id="KW-0521">NADP</keyword>
<comment type="caution">
    <text evidence="12">The sequence shown here is derived from an EMBL/GenBank/DDBJ whole genome shotgun (WGS) entry which is preliminary data.</text>
</comment>
<evidence type="ECO:0000256" key="8">
    <source>
        <dbReference type="ARBA" id="ARBA00023002"/>
    </source>
</evidence>
<dbReference type="PANTHER" id="PTHR38011:SF7">
    <property type="entry name" value="2,5-DIAMINO-6-RIBOSYLAMINO-4(3H)-PYRIMIDINONE 5'-PHOSPHATE REDUCTASE"/>
    <property type="match status" value="1"/>
</dbReference>
<feature type="domain" description="CMP/dCMP-type deaminase" evidence="11">
    <location>
        <begin position="176"/>
        <end position="288"/>
    </location>
</feature>
<dbReference type="PROSITE" id="PS51747">
    <property type="entry name" value="CYT_DCMP_DEAMINASES_2"/>
    <property type="match status" value="1"/>
</dbReference>
<dbReference type="GO" id="GO:0008835">
    <property type="term" value="F:diaminohydroxyphosphoribosylaminopyrimidine deaminase activity"/>
    <property type="evidence" value="ECO:0007669"/>
    <property type="project" value="UniProtKB-EC"/>
</dbReference>
<dbReference type="InterPro" id="IPR002734">
    <property type="entry name" value="RibDG_C"/>
</dbReference>
<sequence>MYVVLSCAASIDGYLDDSSDTRLLLSNAADFDRVDEVRAGCDAIMVGGNTYRRDQPRLRIRSADRIAARRASGLPEHPLRVVVSRSVAAVDDWLAYPSIDLALKDLEARGVRRLMVEGGADVLAQFLNRGLADELHLAVAPRFVGDPRGTRLNGIAEATLAEVTQLDQIVVLRYLLRDHAFMRQAIELSKLCPPSDTAFAVGAVIVREGKILSTGYSRETDPTVHAEQAALNKIGDAKGATVYSSLEPCSIRKSGARPCADRLIEAGIARVVYAWREPPLFVHGDGAAVLKDVGIEVVELTELAAEARATNVMMGP</sequence>
<dbReference type="Gene3D" id="3.40.430.10">
    <property type="entry name" value="Dihydrofolate Reductase, subunit A"/>
    <property type="match status" value="2"/>
</dbReference>
<comment type="function">
    <text evidence="1">Converts 2,5-diamino-6-(ribosylamino)-4(3h)-pyrimidinone 5'-phosphate into 5-amino-6-(ribosylamino)-2,4(1h,3h)-pyrimidinedione 5'-phosphate.</text>
</comment>
<dbReference type="InterPro" id="IPR050765">
    <property type="entry name" value="Riboflavin_Biosynth_HTPR"/>
</dbReference>
<evidence type="ECO:0000256" key="7">
    <source>
        <dbReference type="ARBA" id="ARBA00022857"/>
    </source>
</evidence>
<evidence type="ECO:0000259" key="11">
    <source>
        <dbReference type="PROSITE" id="PS51747"/>
    </source>
</evidence>
<dbReference type="InterPro" id="IPR002125">
    <property type="entry name" value="CMP_dCMP_dom"/>
</dbReference>
<comment type="catalytic activity">
    <reaction evidence="10">
        <text>2,5-diamino-6-hydroxy-4-(5-phosphoribosylamino)-pyrimidine + H2O + H(+) = 5-amino-6-(5-phospho-D-ribosylamino)uracil + NH4(+)</text>
        <dbReference type="Rhea" id="RHEA:21868"/>
        <dbReference type="ChEBI" id="CHEBI:15377"/>
        <dbReference type="ChEBI" id="CHEBI:15378"/>
        <dbReference type="ChEBI" id="CHEBI:28938"/>
        <dbReference type="ChEBI" id="CHEBI:58453"/>
        <dbReference type="ChEBI" id="CHEBI:58614"/>
        <dbReference type="EC" id="3.5.4.26"/>
    </reaction>
</comment>
<dbReference type="SUPFAM" id="SSF53597">
    <property type="entry name" value="Dihydrofolate reductase-like"/>
    <property type="match status" value="1"/>
</dbReference>
<dbReference type="EC" id="3.5.4.26" evidence="5"/>
<accession>A0A8J7KSQ8</accession>
<keyword evidence="13" id="KW-1185">Reference proteome</keyword>
<dbReference type="AlphaFoldDB" id="A0A8J7KSQ8"/>
<dbReference type="PANTHER" id="PTHR38011">
    <property type="entry name" value="DIHYDROFOLATE REDUCTASE FAMILY PROTEIN (AFU_ORTHOLOGUE AFUA_8G06820)"/>
    <property type="match status" value="1"/>
</dbReference>
<dbReference type="RefSeq" id="WP_197006511.1">
    <property type="nucleotide sequence ID" value="NZ_BONS01000006.1"/>
</dbReference>
<dbReference type="Pfam" id="PF01872">
    <property type="entry name" value="RibD_C"/>
    <property type="match status" value="1"/>
</dbReference>
<comment type="pathway">
    <text evidence="2">Cofactor biosynthesis; riboflavin biosynthesis; 5-amino-6-(D-ribitylamino)uracil from GTP: step 2/4.</text>
</comment>
<dbReference type="CDD" id="cd01284">
    <property type="entry name" value="Riboflavin_deaminase-reductase"/>
    <property type="match status" value="1"/>
</dbReference>
<evidence type="ECO:0000256" key="5">
    <source>
        <dbReference type="ARBA" id="ARBA00012766"/>
    </source>
</evidence>
<reference evidence="12" key="1">
    <citation type="submission" date="2020-11" db="EMBL/GenBank/DDBJ databases">
        <title>Sequencing the genomes of 1000 actinobacteria strains.</title>
        <authorList>
            <person name="Klenk H.-P."/>
        </authorList>
    </citation>
    <scope>NUCLEOTIDE SEQUENCE</scope>
    <source>
        <strain evidence="12">DSM 45356</strain>
    </source>
</reference>
<dbReference type="Pfam" id="PF00383">
    <property type="entry name" value="dCMP_cyt_deam_1"/>
    <property type="match status" value="1"/>
</dbReference>
<evidence type="ECO:0000256" key="3">
    <source>
        <dbReference type="ARBA" id="ARBA00005259"/>
    </source>
</evidence>
<evidence type="ECO:0000256" key="1">
    <source>
        <dbReference type="ARBA" id="ARBA00002151"/>
    </source>
</evidence>
<dbReference type="InterPro" id="IPR024072">
    <property type="entry name" value="DHFR-like_dom_sf"/>
</dbReference>
<dbReference type="SUPFAM" id="SSF53927">
    <property type="entry name" value="Cytidine deaminase-like"/>
    <property type="match status" value="1"/>
</dbReference>
<evidence type="ECO:0000313" key="12">
    <source>
        <dbReference type="EMBL" id="MBG6139902.1"/>
    </source>
</evidence>
<dbReference type="EMBL" id="JADOUF010000001">
    <property type="protein sequence ID" value="MBG6139902.1"/>
    <property type="molecule type" value="Genomic_DNA"/>
</dbReference>
<proteinExistence type="inferred from homology"/>
<dbReference type="UniPathway" id="UPA00275">
    <property type="reaction ID" value="UER00401"/>
</dbReference>
<keyword evidence="8" id="KW-0560">Oxidoreductase</keyword>